<dbReference type="Gene3D" id="3.20.20.100">
    <property type="entry name" value="NADP-dependent oxidoreductase domain"/>
    <property type="match status" value="1"/>
</dbReference>
<dbReference type="PROSITE" id="PS00798">
    <property type="entry name" value="ALDOKETO_REDUCTASE_1"/>
    <property type="match status" value="1"/>
</dbReference>
<dbReference type="PIRSF" id="PIRSF000097">
    <property type="entry name" value="AKR"/>
    <property type="match status" value="1"/>
</dbReference>
<evidence type="ECO:0000259" key="6">
    <source>
        <dbReference type="Pfam" id="PF00248"/>
    </source>
</evidence>
<feature type="site" description="Lowers pKa of active site Tyr" evidence="5">
    <location>
        <position position="78"/>
    </location>
</feature>
<dbReference type="InterPro" id="IPR020471">
    <property type="entry name" value="AKR"/>
</dbReference>
<evidence type="ECO:0000256" key="2">
    <source>
        <dbReference type="ARBA" id="ARBA00023002"/>
    </source>
</evidence>
<dbReference type="PRINTS" id="PR00069">
    <property type="entry name" value="ALDKETRDTASE"/>
</dbReference>
<dbReference type="EMBL" id="FOTB01000002">
    <property type="protein sequence ID" value="SFK69807.1"/>
    <property type="molecule type" value="Genomic_DNA"/>
</dbReference>
<name>A0A0F7HNN5_9STAP</name>
<comment type="similarity">
    <text evidence="1">Belongs to the aldo/keto reductase family.</text>
</comment>
<sequence>MKISKQDTYTLNNGVKMPVIGFGVYKIPEEQMKETIDAALDSGYRHFDTAAFYDNEKALGDALKETNVSREELFITTKVWNDDLGYEETLRAFETSLEKLQMDYLDLYLIHWPIEGKYTDAWRALEKLYEDGKVRAIGVSNFHSQHLEEVFRIATVKPMVDQLEYHPQLAQKEMKIFCDEHDIQMEAWAPLKRGVFFDEPVIQELVKKYGKTPAQIVLRWDLQTGVSTIPKSVTPERIQQNIDIFDFELTAEDMNQLDTLDTNNRLGKDPDDFSFDD</sequence>
<dbReference type="Proteomes" id="UP000183090">
    <property type="component" value="Unassembled WGS sequence"/>
</dbReference>
<evidence type="ECO:0000256" key="4">
    <source>
        <dbReference type="PIRSR" id="PIRSR000097-2"/>
    </source>
</evidence>
<dbReference type="PROSITE" id="PS00062">
    <property type="entry name" value="ALDOKETO_REDUCTASE_2"/>
    <property type="match status" value="1"/>
</dbReference>
<evidence type="ECO:0000313" key="8">
    <source>
        <dbReference type="EMBL" id="SFK69807.1"/>
    </source>
</evidence>
<evidence type="ECO:0000256" key="1">
    <source>
        <dbReference type="ARBA" id="ARBA00007905"/>
    </source>
</evidence>
<reference evidence="9" key="2">
    <citation type="submission" date="2015-04" db="EMBL/GenBank/DDBJ databases">
        <title>Complete genome sequence of Salinicoccus halodurans strain H3B36, isolated from the Qaidam basin of China.</title>
        <authorList>
            <person name="Ma Y."/>
            <person name="Jiang K."/>
            <person name="Xue Y."/>
        </authorList>
    </citation>
    <scope>NUCLEOTIDE SEQUENCE [LARGE SCALE GENOMIC DNA]</scope>
    <source>
        <strain evidence="9">H3B36</strain>
    </source>
</reference>
<dbReference type="RefSeq" id="WP_046791002.1">
    <property type="nucleotide sequence ID" value="NZ_CP011366.1"/>
</dbReference>
<gene>
    <name evidence="7" type="ORF">AAT16_11865</name>
    <name evidence="8" type="ORF">SAMN05216235_1261</name>
</gene>
<dbReference type="PANTHER" id="PTHR43827:SF1">
    <property type="entry name" value="2,5-DIKETO-D-GLUCONIC ACID REDUCTASE"/>
    <property type="match status" value="1"/>
</dbReference>
<dbReference type="PANTHER" id="PTHR43827">
    <property type="entry name" value="2,5-DIKETO-D-GLUCONIC ACID REDUCTASE"/>
    <property type="match status" value="1"/>
</dbReference>
<dbReference type="Proteomes" id="UP000034029">
    <property type="component" value="Chromosome"/>
</dbReference>
<feature type="binding site" evidence="4">
    <location>
        <position position="111"/>
    </location>
    <ligand>
        <name>substrate</name>
    </ligand>
</feature>
<dbReference type="InterPro" id="IPR018170">
    <property type="entry name" value="Aldo/ket_reductase_CS"/>
</dbReference>
<proteinExistence type="inferred from homology"/>
<evidence type="ECO:0000313" key="10">
    <source>
        <dbReference type="Proteomes" id="UP000183090"/>
    </source>
</evidence>
<dbReference type="InterPro" id="IPR036812">
    <property type="entry name" value="NAD(P)_OxRdtase_dom_sf"/>
</dbReference>
<feature type="domain" description="NADP-dependent oxidoreductase" evidence="6">
    <location>
        <begin position="26"/>
        <end position="260"/>
    </location>
</feature>
<dbReference type="KEGG" id="shv:AAT16_11865"/>
<protein>
    <submittedName>
        <fullName evidence="8">Aldo/keto reductase</fullName>
    </submittedName>
    <submittedName>
        <fullName evidence="7">Glyoxal reductase</fullName>
    </submittedName>
</protein>
<evidence type="ECO:0000313" key="9">
    <source>
        <dbReference type="Proteomes" id="UP000034029"/>
    </source>
</evidence>
<feature type="active site" description="Proton donor" evidence="3">
    <location>
        <position position="53"/>
    </location>
</feature>
<dbReference type="PROSITE" id="PS00063">
    <property type="entry name" value="ALDOKETO_REDUCTASE_3"/>
    <property type="match status" value="1"/>
</dbReference>
<accession>A0A0F7HNN5</accession>
<dbReference type="GO" id="GO:0016491">
    <property type="term" value="F:oxidoreductase activity"/>
    <property type="evidence" value="ECO:0007669"/>
    <property type="project" value="UniProtKB-KW"/>
</dbReference>
<organism evidence="8 10">
    <name type="scientific">Salinicoccus halodurans</name>
    <dbReference type="NCBI Taxonomy" id="407035"/>
    <lineage>
        <taxon>Bacteria</taxon>
        <taxon>Bacillati</taxon>
        <taxon>Bacillota</taxon>
        <taxon>Bacilli</taxon>
        <taxon>Bacillales</taxon>
        <taxon>Staphylococcaceae</taxon>
        <taxon>Salinicoccus</taxon>
    </lineage>
</organism>
<evidence type="ECO:0000256" key="5">
    <source>
        <dbReference type="PIRSR" id="PIRSR000097-3"/>
    </source>
</evidence>
<evidence type="ECO:0000313" key="7">
    <source>
        <dbReference type="EMBL" id="AKG74823.1"/>
    </source>
</evidence>
<reference evidence="7 9" key="1">
    <citation type="journal article" date="2015" name="Int. J. Syst. Evol. Microbiol.">
        <title>Complete genome sequence of Salinicoccus halodurans H3B36, isolated from the Qaidam Basin in China.</title>
        <authorList>
            <person name="Jiang K."/>
            <person name="Xue Y."/>
            <person name="Ma Y."/>
        </authorList>
    </citation>
    <scope>NUCLEOTIDE SEQUENCE [LARGE SCALE GENOMIC DNA]</scope>
    <source>
        <strain evidence="7 9">H3B36</strain>
    </source>
</reference>
<evidence type="ECO:0000256" key="3">
    <source>
        <dbReference type="PIRSR" id="PIRSR000097-1"/>
    </source>
</evidence>
<dbReference type="Pfam" id="PF00248">
    <property type="entry name" value="Aldo_ket_red"/>
    <property type="match status" value="1"/>
</dbReference>
<dbReference type="FunFam" id="3.20.20.100:FF:000015">
    <property type="entry name" value="Oxidoreductase, aldo/keto reductase family"/>
    <property type="match status" value="1"/>
</dbReference>
<keyword evidence="2" id="KW-0560">Oxidoreductase</keyword>
<keyword evidence="9" id="KW-1185">Reference proteome</keyword>
<dbReference type="EMBL" id="CP011366">
    <property type="protein sequence ID" value="AKG74823.1"/>
    <property type="molecule type" value="Genomic_DNA"/>
</dbReference>
<dbReference type="SUPFAM" id="SSF51430">
    <property type="entry name" value="NAD(P)-linked oxidoreductase"/>
    <property type="match status" value="1"/>
</dbReference>
<dbReference type="AlphaFoldDB" id="A0A0F7HNN5"/>
<reference evidence="8 10" key="3">
    <citation type="submission" date="2016-10" db="EMBL/GenBank/DDBJ databases">
        <authorList>
            <person name="Varghese N."/>
            <person name="Submissions S."/>
        </authorList>
    </citation>
    <scope>NUCLEOTIDE SEQUENCE [LARGE SCALE GENOMIC DNA]</scope>
    <source>
        <strain evidence="8 10">CGMCC 1.6501</strain>
    </source>
</reference>
<dbReference type="OrthoDB" id="9804790at2"/>
<dbReference type="InterPro" id="IPR023210">
    <property type="entry name" value="NADP_OxRdtase_dom"/>
</dbReference>